<name>A0ABP3L487_9ACTN</name>
<protein>
    <submittedName>
        <fullName evidence="2">Helix-turn-helix transcriptional regulator</fullName>
    </submittedName>
</protein>
<dbReference type="InterPro" id="IPR001387">
    <property type="entry name" value="Cro/C1-type_HTH"/>
</dbReference>
<dbReference type="CDD" id="cd00093">
    <property type="entry name" value="HTH_XRE"/>
    <property type="match status" value="1"/>
</dbReference>
<keyword evidence="3" id="KW-1185">Reference proteome</keyword>
<dbReference type="SMART" id="SM00530">
    <property type="entry name" value="HTH_XRE"/>
    <property type="match status" value="1"/>
</dbReference>
<proteinExistence type="predicted"/>
<accession>A0ABP3L487</accession>
<dbReference type="InterPro" id="IPR043917">
    <property type="entry name" value="DUF5753"/>
</dbReference>
<evidence type="ECO:0000313" key="2">
    <source>
        <dbReference type="EMBL" id="GAA0492995.1"/>
    </source>
</evidence>
<dbReference type="EMBL" id="BAAABY010000053">
    <property type="protein sequence ID" value="GAA0492995.1"/>
    <property type="molecule type" value="Genomic_DNA"/>
</dbReference>
<dbReference type="Gene3D" id="1.10.260.40">
    <property type="entry name" value="lambda repressor-like DNA-binding domains"/>
    <property type="match status" value="1"/>
</dbReference>
<dbReference type="PROSITE" id="PS50943">
    <property type="entry name" value="HTH_CROC1"/>
    <property type="match status" value="1"/>
</dbReference>
<reference evidence="3" key="1">
    <citation type="journal article" date="2019" name="Int. J. Syst. Evol. Microbiol.">
        <title>The Global Catalogue of Microorganisms (GCM) 10K type strain sequencing project: providing services to taxonomists for standard genome sequencing and annotation.</title>
        <authorList>
            <consortium name="The Broad Institute Genomics Platform"/>
            <consortium name="The Broad Institute Genome Sequencing Center for Infectious Disease"/>
            <person name="Wu L."/>
            <person name="Ma J."/>
        </authorList>
    </citation>
    <scope>NUCLEOTIDE SEQUENCE [LARGE SCALE GENOMIC DNA]</scope>
    <source>
        <strain evidence="3">JCM 4805</strain>
    </source>
</reference>
<dbReference type="SUPFAM" id="SSF47413">
    <property type="entry name" value="lambda repressor-like DNA-binding domains"/>
    <property type="match status" value="1"/>
</dbReference>
<organism evidence="2 3">
    <name type="scientific">Streptomyces olivaceiscleroticus</name>
    <dbReference type="NCBI Taxonomy" id="68245"/>
    <lineage>
        <taxon>Bacteria</taxon>
        <taxon>Bacillati</taxon>
        <taxon>Actinomycetota</taxon>
        <taxon>Actinomycetes</taxon>
        <taxon>Kitasatosporales</taxon>
        <taxon>Streptomycetaceae</taxon>
        <taxon>Streptomyces</taxon>
    </lineage>
</organism>
<dbReference type="Proteomes" id="UP001500909">
    <property type="component" value="Unassembled WGS sequence"/>
</dbReference>
<feature type="domain" description="HTH cro/C1-type" evidence="1">
    <location>
        <begin position="36"/>
        <end position="89"/>
    </location>
</feature>
<sequence length="285" mass="32166">MRVTRAKWWEWVPMQPRNHPGRRKTATTLRLVGAQLALFRRLAGYTQRELADRLNVGEETIASIEQGRRPLKGDLAERLDLELGTRGVLAVAVEYMPEAEKYPMWAAEFIDCEREAIAHSSYENQVIPGLLQTEAYARAVFRNEIPVLSEEEIGERVAARIARQDILRRKTPVAASFIIAENVLMQRLGGEAVRVEQLRHVRECADLPGVNVQVMPLDSETHPGLSGPCVLLETPDHLRVAYVETQCGGQLVSDQEQVSYMARKYAMLRTEALNPEDSKGLLDRL</sequence>
<dbReference type="Pfam" id="PF19054">
    <property type="entry name" value="DUF5753"/>
    <property type="match status" value="1"/>
</dbReference>
<comment type="caution">
    <text evidence="2">The sequence shown here is derived from an EMBL/GenBank/DDBJ whole genome shotgun (WGS) entry which is preliminary data.</text>
</comment>
<gene>
    <name evidence="2" type="ORF">GCM10010361_67700</name>
</gene>
<evidence type="ECO:0000259" key="1">
    <source>
        <dbReference type="PROSITE" id="PS50943"/>
    </source>
</evidence>
<evidence type="ECO:0000313" key="3">
    <source>
        <dbReference type="Proteomes" id="UP001500909"/>
    </source>
</evidence>
<dbReference type="Pfam" id="PF13560">
    <property type="entry name" value="HTH_31"/>
    <property type="match status" value="1"/>
</dbReference>
<dbReference type="InterPro" id="IPR010982">
    <property type="entry name" value="Lambda_DNA-bd_dom_sf"/>
</dbReference>